<comment type="caution">
    <text evidence="3">The sequence shown here is derived from an EMBL/GenBank/DDBJ whole genome shotgun (WGS) entry which is preliminary data.</text>
</comment>
<name>A0AAV9ICX8_9RHOD</name>
<dbReference type="InterPro" id="IPR027417">
    <property type="entry name" value="P-loop_NTPase"/>
</dbReference>
<feature type="region of interest" description="Disordered" evidence="1">
    <location>
        <begin position="772"/>
        <end position="791"/>
    </location>
</feature>
<organism evidence="3 4">
    <name type="scientific">Galdieria yellowstonensis</name>
    <dbReference type="NCBI Taxonomy" id="3028027"/>
    <lineage>
        <taxon>Eukaryota</taxon>
        <taxon>Rhodophyta</taxon>
        <taxon>Bangiophyceae</taxon>
        <taxon>Galdieriales</taxon>
        <taxon>Galdieriaceae</taxon>
        <taxon>Galdieria</taxon>
    </lineage>
</organism>
<reference evidence="3 4" key="1">
    <citation type="submission" date="2022-07" db="EMBL/GenBank/DDBJ databases">
        <title>Genome-wide signatures of adaptation to extreme environments.</title>
        <authorList>
            <person name="Cho C.H."/>
            <person name="Yoon H.S."/>
        </authorList>
    </citation>
    <scope>NUCLEOTIDE SEQUENCE [LARGE SCALE GENOMIC DNA]</scope>
    <source>
        <strain evidence="3 4">108.79 E11</strain>
    </source>
</reference>
<evidence type="ECO:0008006" key="5">
    <source>
        <dbReference type="Google" id="ProtNLM"/>
    </source>
</evidence>
<evidence type="ECO:0000256" key="2">
    <source>
        <dbReference type="SAM" id="SignalP"/>
    </source>
</evidence>
<keyword evidence="2" id="KW-0732">Signal</keyword>
<protein>
    <recommendedName>
        <fullName evidence="5">Archaeal ATPase</fullName>
    </recommendedName>
</protein>
<evidence type="ECO:0000256" key="1">
    <source>
        <dbReference type="SAM" id="MobiDB-lite"/>
    </source>
</evidence>
<sequence>MSCSCLFLSFHLTYAFQSTVGCKFEAKFSCQTRSSFWGGRVLCVRPLSFRRSLLYQGKLIRQRELVVASVENDQSGTTEGRLERRQESEEAASSSGTRQHRPSKDTSIKWSWVNRSAAVHQILRNFKRSYSPVEQDSSVIRPAVSYAPQMYGSGKTTVGLHFRTFVLLNRAYLAQRISEFPGIDDSGESVGERAVEALLNETLYVNVDLRDFPRFDGEDFEPTLIKTISEKAVGSLPNESELLAKVLENRKNPGKWLKSLFQVTNKRYLFLFIDEIGKLPSRKFYEFPDLDPQRNPHKPNVYRLFFEIMSSLLIQRFVICYLAGRSDAIITKQEDAMSSRVNLDFVRLDPFSEETTKLFIRGMKTSGGEIVLQLLFPRHPEGPDWFFKQVYNYTGGVPIYVRHVIQVLVDTCVHNKLYNLSERKMRRLVETIAPKRDDIATPKNMEPKALSMFCTLLLSSMLEYRFTITETIYGGSVIGDNSKYFLDVANNFGFYYEYCTGGILSDDKMEEEEMDEMNEGNVQMLKLIFPKIVFEGIKKEYLDYLPLRYIYYLSPLHVPPESPSSLGFRFEVIFALILYVRCSLCTRLGELDIFRQSFVENILLEAERCRVEVVPSFNVLLNRKFSANEELYSPSAWKEFYDKYLSEDGIFLPNRNNSAGPDILVRVSVPIDASSSTAMKRQSSLTQVSMDTSSKKRRVYLIGIALKCYGTSGVGVAKIKEEVDKFLVPVSSQLELEKNDIWAIQLVVSTSYNNEVSNHFVDKQNWVIDTRKKVSSSSSTPSHDMNYSNSDQEGLRIGRNCQLVVCSIENLEKFLGKEIYDQIQKARSSERENFLTNVTPLSSLIGTLFEHGWARGRSAEPEAYLGKSTEKNIDANRVDSTVKSSSSVVPVRQGEFDWMEFLKTYCDLTESEARVCSDMLKVMNESDLEGMDSNVVRRLGIEDTTLRAKVVSGIRFYVRNKSQT</sequence>
<feature type="compositionally biased region" description="Polar residues" evidence="1">
    <location>
        <begin position="780"/>
        <end position="791"/>
    </location>
</feature>
<evidence type="ECO:0000313" key="3">
    <source>
        <dbReference type="EMBL" id="KAK4525228.1"/>
    </source>
</evidence>
<dbReference type="Proteomes" id="UP001300502">
    <property type="component" value="Unassembled WGS sequence"/>
</dbReference>
<keyword evidence="4" id="KW-1185">Reference proteome</keyword>
<accession>A0AAV9ICX8</accession>
<dbReference type="SUPFAM" id="SSF52540">
    <property type="entry name" value="P-loop containing nucleoside triphosphate hydrolases"/>
    <property type="match status" value="1"/>
</dbReference>
<feature type="signal peptide" evidence="2">
    <location>
        <begin position="1"/>
        <end position="15"/>
    </location>
</feature>
<dbReference type="EMBL" id="JANCYU010000029">
    <property type="protein sequence ID" value="KAK4525228.1"/>
    <property type="molecule type" value="Genomic_DNA"/>
</dbReference>
<feature type="chain" id="PRO_5043361973" description="Archaeal ATPase" evidence="2">
    <location>
        <begin position="16"/>
        <end position="964"/>
    </location>
</feature>
<proteinExistence type="predicted"/>
<evidence type="ECO:0000313" key="4">
    <source>
        <dbReference type="Proteomes" id="UP001300502"/>
    </source>
</evidence>
<dbReference type="AlphaFoldDB" id="A0AAV9ICX8"/>
<feature type="region of interest" description="Disordered" evidence="1">
    <location>
        <begin position="76"/>
        <end position="106"/>
    </location>
</feature>
<gene>
    <name evidence="3" type="ORF">GAYE_SCF09G3135</name>
</gene>